<evidence type="ECO:0000256" key="3">
    <source>
        <dbReference type="ARBA" id="ARBA00022679"/>
    </source>
</evidence>
<dbReference type="OMA" id="KEHQKFC"/>
<accession>E1ZRW5</accession>
<evidence type="ECO:0008006" key="14">
    <source>
        <dbReference type="Google" id="ProtNLM"/>
    </source>
</evidence>
<dbReference type="GO" id="GO:0000785">
    <property type="term" value="C:chromatin"/>
    <property type="evidence" value="ECO:0007669"/>
    <property type="project" value="TreeGrafter"/>
</dbReference>
<keyword evidence="8" id="KW-0131">Cell cycle</keyword>
<name>E1ZRW5_CHLVA</name>
<gene>
    <name evidence="12" type="ORF">CHLNCDRAFT_27954</name>
</gene>
<feature type="domain" description="N-acetyltransferase ESCO acetyl-transferase" evidence="11">
    <location>
        <begin position="153"/>
        <end position="197"/>
    </location>
</feature>
<dbReference type="InterPro" id="IPR028009">
    <property type="entry name" value="ESCO_Acetyltransf_dom"/>
</dbReference>
<evidence type="ECO:0000256" key="7">
    <source>
        <dbReference type="ARBA" id="ARBA00023242"/>
    </source>
</evidence>
<evidence type="ECO:0000256" key="9">
    <source>
        <dbReference type="ARBA" id="ARBA00023315"/>
    </source>
</evidence>
<keyword evidence="13" id="KW-1185">Reference proteome</keyword>
<dbReference type="EMBL" id="GL433863">
    <property type="protein sequence ID" value="EFN51533.1"/>
    <property type="molecule type" value="Genomic_DNA"/>
</dbReference>
<reference evidence="12 13" key="1">
    <citation type="journal article" date="2010" name="Plant Cell">
        <title>The Chlorella variabilis NC64A genome reveals adaptation to photosymbiosis, coevolution with viruses, and cryptic sex.</title>
        <authorList>
            <person name="Blanc G."/>
            <person name="Duncan G."/>
            <person name="Agarkova I."/>
            <person name="Borodovsky M."/>
            <person name="Gurnon J."/>
            <person name="Kuo A."/>
            <person name="Lindquist E."/>
            <person name="Lucas S."/>
            <person name="Pangilinan J."/>
            <person name="Polle J."/>
            <person name="Salamov A."/>
            <person name="Terry A."/>
            <person name="Yamada T."/>
            <person name="Dunigan D.D."/>
            <person name="Grigoriev I.V."/>
            <person name="Claverie J.M."/>
            <person name="Van Etten J.L."/>
        </authorList>
    </citation>
    <scope>NUCLEOTIDE SEQUENCE [LARGE SCALE GENOMIC DNA]</scope>
    <source>
        <strain evidence="12 13">NC64A</strain>
    </source>
</reference>
<proteinExistence type="inferred from homology"/>
<dbReference type="RefSeq" id="XP_005843635.1">
    <property type="nucleotide sequence ID" value="XM_005843573.1"/>
</dbReference>
<dbReference type="Pfam" id="PF13878">
    <property type="entry name" value="zf-C2H2_3"/>
    <property type="match status" value="1"/>
</dbReference>
<evidence type="ECO:0000259" key="10">
    <source>
        <dbReference type="Pfam" id="PF13878"/>
    </source>
</evidence>
<protein>
    <recommendedName>
        <fullName evidence="14">N-acetyltransferase ESCO zinc-finger domain-containing protein</fullName>
    </recommendedName>
</protein>
<evidence type="ECO:0000256" key="1">
    <source>
        <dbReference type="ARBA" id="ARBA00004123"/>
    </source>
</evidence>
<keyword evidence="9" id="KW-0012">Acyltransferase</keyword>
<keyword evidence="3" id="KW-0808">Transferase</keyword>
<comment type="subcellular location">
    <subcellularLocation>
        <location evidence="1">Nucleus</location>
    </subcellularLocation>
</comment>
<keyword evidence="5" id="KW-0863">Zinc-finger</keyword>
<evidence type="ECO:0000256" key="4">
    <source>
        <dbReference type="ARBA" id="ARBA00022723"/>
    </source>
</evidence>
<evidence type="ECO:0000256" key="6">
    <source>
        <dbReference type="ARBA" id="ARBA00022833"/>
    </source>
</evidence>
<dbReference type="GeneID" id="17350947"/>
<dbReference type="GO" id="GO:0061733">
    <property type="term" value="F:protein-lysine-acetyltransferase activity"/>
    <property type="evidence" value="ECO:0007669"/>
    <property type="project" value="TreeGrafter"/>
</dbReference>
<dbReference type="Pfam" id="PF13880">
    <property type="entry name" value="Acetyltransf_13"/>
    <property type="match status" value="1"/>
</dbReference>
<evidence type="ECO:0000256" key="2">
    <source>
        <dbReference type="ARBA" id="ARBA00005816"/>
    </source>
</evidence>
<dbReference type="STRING" id="554065.E1ZRW5"/>
<comment type="similarity">
    <text evidence="2">Belongs to the acetyltransferase family. ECO subfamily.</text>
</comment>
<dbReference type="AlphaFoldDB" id="E1ZRW5"/>
<dbReference type="OrthoDB" id="428854at2759"/>
<dbReference type="eggNOG" id="KOG3014">
    <property type="taxonomic scope" value="Eukaryota"/>
</dbReference>
<feature type="domain" description="N-acetyltransferase ESCO zinc-finger" evidence="10">
    <location>
        <begin position="1"/>
        <end position="41"/>
    </location>
</feature>
<dbReference type="GO" id="GO:0005634">
    <property type="term" value="C:nucleus"/>
    <property type="evidence" value="ECO:0007669"/>
    <property type="project" value="UniProtKB-SubCell"/>
</dbReference>
<evidence type="ECO:0000313" key="13">
    <source>
        <dbReference type="Proteomes" id="UP000008141"/>
    </source>
</evidence>
<dbReference type="PANTHER" id="PTHR45884:SF2">
    <property type="entry name" value="N-ACETYLTRANSFERASE ECO"/>
    <property type="match status" value="1"/>
</dbReference>
<keyword evidence="6" id="KW-0862">Zinc</keyword>
<evidence type="ECO:0000313" key="12">
    <source>
        <dbReference type="EMBL" id="EFN51533.1"/>
    </source>
</evidence>
<evidence type="ECO:0000256" key="8">
    <source>
        <dbReference type="ARBA" id="ARBA00023306"/>
    </source>
</evidence>
<organism evidence="13">
    <name type="scientific">Chlorella variabilis</name>
    <name type="common">Green alga</name>
    <dbReference type="NCBI Taxonomy" id="554065"/>
    <lineage>
        <taxon>Eukaryota</taxon>
        <taxon>Viridiplantae</taxon>
        <taxon>Chlorophyta</taxon>
        <taxon>core chlorophytes</taxon>
        <taxon>Trebouxiophyceae</taxon>
        <taxon>Chlorellales</taxon>
        <taxon>Chlorellaceae</taxon>
        <taxon>Chlorella clade</taxon>
        <taxon>Chlorella</taxon>
    </lineage>
</organism>
<evidence type="ECO:0000259" key="11">
    <source>
        <dbReference type="Pfam" id="PF13880"/>
    </source>
</evidence>
<feature type="non-terminal residue" evidence="12">
    <location>
        <position position="1"/>
    </location>
</feature>
<keyword evidence="7" id="KW-0539">Nucleus</keyword>
<dbReference type="PANTHER" id="PTHR45884">
    <property type="entry name" value="N-ACETYLTRANSFERASE ECO"/>
    <property type="match status" value="1"/>
</dbReference>
<evidence type="ECO:0000256" key="5">
    <source>
        <dbReference type="ARBA" id="ARBA00022771"/>
    </source>
</evidence>
<dbReference type="GO" id="GO:0007064">
    <property type="term" value="P:mitotic sister chromatid cohesion"/>
    <property type="evidence" value="ECO:0007669"/>
    <property type="project" value="TreeGrafter"/>
</dbReference>
<dbReference type="KEGG" id="cvr:CHLNCDRAFT_27954"/>
<dbReference type="InParanoid" id="E1ZRW5"/>
<dbReference type="GO" id="GO:0008270">
    <property type="term" value="F:zinc ion binding"/>
    <property type="evidence" value="ECO:0007669"/>
    <property type="project" value="UniProtKB-KW"/>
</dbReference>
<dbReference type="Proteomes" id="UP000008141">
    <property type="component" value="Unassembled WGS sequence"/>
</dbReference>
<sequence>QLHLDVGQRDFYSYRCPTCGMVYARGTEAADEQLHSTFHANAAHGLRYQGWQGERVAAVDGSRGRVLLFSSADLGRGRKPLQELCRFLEEQMGLPPGWLLRVPLTLLLYVSSARRIRACVAAEPIREAFHVHPRMPTGMEHGMHSCRSAAPVRVVCGVRLMWVSLDARRQGLATRLLDCCRCQFMPGYVLPRHELAFRWVEMGGCDSFPVGRMPQCGMWS</sequence>
<dbReference type="InterPro" id="IPR028005">
    <property type="entry name" value="AcTrfase_ESCO_Znf_dom"/>
</dbReference>
<keyword evidence="4" id="KW-0479">Metal-binding</keyword>